<accession>A0A9X3J3D5</accession>
<protein>
    <submittedName>
        <fullName evidence="2">DUF4276 family protein</fullName>
    </submittedName>
</protein>
<sequence>MDSEGPVRSEAEPWGHVARRRGDQWQQPAGIEQDQLHFMVEAMEAWILADPDALAKFYGNAFERRLCRSESL</sequence>
<proteinExistence type="predicted"/>
<dbReference type="AlphaFoldDB" id="A0A9X3J3D5"/>
<dbReference type="InterPro" id="IPR025455">
    <property type="entry name" value="DUF4276"/>
</dbReference>
<dbReference type="Proteomes" id="UP001150924">
    <property type="component" value="Unassembled WGS sequence"/>
</dbReference>
<keyword evidence="3" id="KW-1185">Reference proteome</keyword>
<gene>
    <name evidence="2" type="ORF">OV079_47850</name>
</gene>
<feature type="region of interest" description="Disordered" evidence="1">
    <location>
        <begin position="1"/>
        <end position="28"/>
    </location>
</feature>
<feature type="compositionally biased region" description="Basic and acidic residues" evidence="1">
    <location>
        <begin position="1"/>
        <end position="13"/>
    </location>
</feature>
<reference evidence="2" key="1">
    <citation type="submission" date="2022-11" db="EMBL/GenBank/DDBJ databases">
        <title>Minimal conservation of predation-associated metabolite biosynthetic gene clusters underscores biosynthetic potential of Myxococcota including descriptions for ten novel species: Archangium lansinium sp. nov., Myxococcus landrumus sp. nov., Nannocystis bai.</title>
        <authorList>
            <person name="Ahearne A."/>
            <person name="Stevens C."/>
            <person name="Phillips K."/>
        </authorList>
    </citation>
    <scope>NUCLEOTIDE SEQUENCE</scope>
    <source>
        <strain evidence="2">Na p29</strain>
    </source>
</reference>
<dbReference type="EMBL" id="JAPNKE010000002">
    <property type="protein sequence ID" value="MCY1013120.1"/>
    <property type="molecule type" value="Genomic_DNA"/>
</dbReference>
<dbReference type="Pfam" id="PF14103">
    <property type="entry name" value="DUF4276"/>
    <property type="match status" value="1"/>
</dbReference>
<comment type="caution">
    <text evidence="2">The sequence shown here is derived from an EMBL/GenBank/DDBJ whole genome shotgun (WGS) entry which is preliminary data.</text>
</comment>
<evidence type="ECO:0000256" key="1">
    <source>
        <dbReference type="SAM" id="MobiDB-lite"/>
    </source>
</evidence>
<evidence type="ECO:0000313" key="3">
    <source>
        <dbReference type="Proteomes" id="UP001150924"/>
    </source>
</evidence>
<organism evidence="2 3">
    <name type="scientific">Nannocystis pusilla</name>
    <dbReference type="NCBI Taxonomy" id="889268"/>
    <lineage>
        <taxon>Bacteria</taxon>
        <taxon>Pseudomonadati</taxon>
        <taxon>Myxococcota</taxon>
        <taxon>Polyangia</taxon>
        <taxon>Nannocystales</taxon>
        <taxon>Nannocystaceae</taxon>
        <taxon>Nannocystis</taxon>
    </lineage>
</organism>
<evidence type="ECO:0000313" key="2">
    <source>
        <dbReference type="EMBL" id="MCY1013120.1"/>
    </source>
</evidence>
<name>A0A9X3J3D5_9BACT</name>